<dbReference type="AlphaFoldDB" id="A0A1I1SGM6"/>
<dbReference type="RefSeq" id="WP_091990245.1">
    <property type="nucleotide sequence ID" value="NZ_FOLO01000059.1"/>
</dbReference>
<dbReference type="Proteomes" id="UP000198862">
    <property type="component" value="Unassembled WGS sequence"/>
</dbReference>
<keyword evidence="8" id="KW-1185">Reference proteome</keyword>
<dbReference type="STRING" id="1123010.SAMN02745724_04577"/>
<comment type="subcellular location">
    <subcellularLocation>
        <location evidence="1">Membrane</location>
    </subcellularLocation>
</comment>
<dbReference type="EMBL" id="FOLO01000059">
    <property type="protein sequence ID" value="SFD45645.1"/>
    <property type="molecule type" value="Genomic_DNA"/>
</dbReference>
<proteinExistence type="predicted"/>
<dbReference type="Gene3D" id="1.25.40.10">
    <property type="entry name" value="Tetratricopeptide repeat domain"/>
    <property type="match status" value="1"/>
</dbReference>
<name>A0A1I1SGM6_9GAMM</name>
<organism evidence="7 8">
    <name type="scientific">Pseudoalteromonas denitrificans DSM 6059</name>
    <dbReference type="NCBI Taxonomy" id="1123010"/>
    <lineage>
        <taxon>Bacteria</taxon>
        <taxon>Pseudomonadati</taxon>
        <taxon>Pseudomonadota</taxon>
        <taxon>Gammaproteobacteria</taxon>
        <taxon>Alteromonadales</taxon>
        <taxon>Pseudoalteromonadaceae</taxon>
        <taxon>Pseudoalteromonas</taxon>
    </lineage>
</organism>
<dbReference type="InterPro" id="IPR010817">
    <property type="entry name" value="HemY_N"/>
</dbReference>
<sequence length="373" mass="42061">MTKNWLILLAAVIVLALAPLAIGEKGYVLIALNNWTIEGTIVSFGIMMTMAGVGMFVVYKLISYLWSLYGNTKFRFTSRSEKKKLDNLQQGMWASLSGDHMTAAKLLSKSTVPNGWQGLSQATAAKAALAQGNKSQALDLLNNLDEQDQKYAAQLFVELEQVEVAQLLLAPVAKNKKSSNIELNLYSQLLIQQNKWSELSELFPQLEKRKVLNDEQWLAVLRAYFSELKVAEVKKRYNQLSRHLKALANNIYLKALLALGESKDIEADLVKMLKKERYTELLDILTASSNYQCNKLKGLVQQALKKYPEQPELLLCLAYIAKAQQDHTLAAKVFKAVFNQSETYKQAHWRSAVACFNQQEDAPLALTLYQKYS</sequence>
<feature type="transmembrane region" description="Helical" evidence="5">
    <location>
        <begin position="39"/>
        <end position="59"/>
    </location>
</feature>
<keyword evidence="3 5" id="KW-1133">Transmembrane helix</keyword>
<dbReference type="OrthoDB" id="7067577at2"/>
<keyword evidence="2 5" id="KW-0812">Transmembrane</keyword>
<dbReference type="SUPFAM" id="SSF48452">
    <property type="entry name" value="TPR-like"/>
    <property type="match status" value="1"/>
</dbReference>
<reference evidence="7 8" key="1">
    <citation type="submission" date="2016-10" db="EMBL/GenBank/DDBJ databases">
        <authorList>
            <person name="de Groot N.N."/>
        </authorList>
    </citation>
    <scope>NUCLEOTIDE SEQUENCE [LARGE SCALE GENOMIC DNA]</scope>
    <source>
        <strain evidence="7 8">DSM 6059</strain>
    </source>
</reference>
<dbReference type="InterPro" id="IPR011990">
    <property type="entry name" value="TPR-like_helical_dom_sf"/>
</dbReference>
<evidence type="ECO:0000256" key="2">
    <source>
        <dbReference type="ARBA" id="ARBA00022692"/>
    </source>
</evidence>
<evidence type="ECO:0000313" key="8">
    <source>
        <dbReference type="Proteomes" id="UP000198862"/>
    </source>
</evidence>
<evidence type="ECO:0000256" key="4">
    <source>
        <dbReference type="ARBA" id="ARBA00023136"/>
    </source>
</evidence>
<gene>
    <name evidence="7" type="ORF">SAMN02745724_04577</name>
</gene>
<keyword evidence="4 5" id="KW-0472">Membrane</keyword>
<dbReference type="GO" id="GO:0016020">
    <property type="term" value="C:membrane"/>
    <property type="evidence" value="ECO:0007669"/>
    <property type="project" value="UniProtKB-SubCell"/>
</dbReference>
<protein>
    <submittedName>
        <fullName evidence="7">HemY protein</fullName>
    </submittedName>
</protein>
<evidence type="ECO:0000256" key="3">
    <source>
        <dbReference type="ARBA" id="ARBA00022989"/>
    </source>
</evidence>
<evidence type="ECO:0000256" key="1">
    <source>
        <dbReference type="ARBA" id="ARBA00004370"/>
    </source>
</evidence>
<evidence type="ECO:0000259" key="6">
    <source>
        <dbReference type="Pfam" id="PF07219"/>
    </source>
</evidence>
<evidence type="ECO:0000313" key="7">
    <source>
        <dbReference type="EMBL" id="SFD45645.1"/>
    </source>
</evidence>
<feature type="domain" description="HemY N-terminal" evidence="6">
    <location>
        <begin position="26"/>
        <end position="132"/>
    </location>
</feature>
<evidence type="ECO:0000256" key="5">
    <source>
        <dbReference type="SAM" id="Phobius"/>
    </source>
</evidence>
<dbReference type="Pfam" id="PF07219">
    <property type="entry name" value="HemY_N"/>
    <property type="match status" value="1"/>
</dbReference>
<accession>A0A1I1SGM6</accession>